<evidence type="ECO:0000259" key="2">
    <source>
        <dbReference type="Pfam" id="PF09835"/>
    </source>
</evidence>
<accession>A0A506UJK9</accession>
<dbReference type="OrthoDB" id="7360463at2"/>
<keyword evidence="1" id="KW-0472">Membrane</keyword>
<dbReference type="AlphaFoldDB" id="A0A506UJK9"/>
<sequence length="195" mass="21885">MLFRRRSPASLWQKFRSAVWPEKGFSRSLVYLYHRTLRLKATPHAIALGIAAGAAVSWTPFIGFHFVLAFAIAFVLGGNLVAAALGTAFGNPLTFPFIWLTTWRIGSFVLNRSTGDRVEINLVKLVKRFELSDLWRPLLEPMAVGAIIPALITGFVLYFLTFQAVSAFQQRRSEKLAGRRKRLAMEMRKAENGNG</sequence>
<name>A0A506UJK9_9HYPH</name>
<dbReference type="Proteomes" id="UP000318801">
    <property type="component" value="Unassembled WGS sequence"/>
</dbReference>
<proteinExistence type="predicted"/>
<comment type="caution">
    <text evidence="3">The sequence shown here is derived from an EMBL/GenBank/DDBJ whole genome shotgun (WGS) entry which is preliminary data.</text>
</comment>
<reference evidence="3 4" key="1">
    <citation type="submission" date="2019-06" db="EMBL/GenBank/DDBJ databases">
        <authorList>
            <person name="Li M."/>
        </authorList>
    </citation>
    <scope>NUCLEOTIDE SEQUENCE [LARGE SCALE GENOMIC DNA]</scope>
    <source>
        <strain evidence="3 4">BGMRC2036</strain>
    </source>
</reference>
<keyword evidence="1" id="KW-0812">Transmembrane</keyword>
<evidence type="ECO:0000313" key="3">
    <source>
        <dbReference type="EMBL" id="TPW33443.1"/>
    </source>
</evidence>
<feature type="transmembrane region" description="Helical" evidence="1">
    <location>
        <begin position="142"/>
        <end position="165"/>
    </location>
</feature>
<organism evidence="3 4">
    <name type="scientific">Martelella alba</name>
    <dbReference type="NCBI Taxonomy" id="2590451"/>
    <lineage>
        <taxon>Bacteria</taxon>
        <taxon>Pseudomonadati</taxon>
        <taxon>Pseudomonadota</taxon>
        <taxon>Alphaproteobacteria</taxon>
        <taxon>Hyphomicrobiales</taxon>
        <taxon>Aurantimonadaceae</taxon>
        <taxon>Martelella</taxon>
    </lineage>
</organism>
<dbReference type="InterPro" id="IPR018639">
    <property type="entry name" value="DUF2062"/>
</dbReference>
<dbReference type="RefSeq" id="WP_141147382.1">
    <property type="nucleotide sequence ID" value="NZ_VHLG01000001.1"/>
</dbReference>
<evidence type="ECO:0000313" key="4">
    <source>
        <dbReference type="Proteomes" id="UP000318801"/>
    </source>
</evidence>
<gene>
    <name evidence="3" type="ORF">FJU08_02470</name>
</gene>
<dbReference type="PANTHER" id="PTHR40547:SF1">
    <property type="entry name" value="SLL0298 PROTEIN"/>
    <property type="match status" value="1"/>
</dbReference>
<feature type="domain" description="DUF2062" evidence="2">
    <location>
        <begin position="27"/>
        <end position="172"/>
    </location>
</feature>
<feature type="transmembrane region" description="Helical" evidence="1">
    <location>
        <begin position="41"/>
        <end position="58"/>
    </location>
</feature>
<dbReference type="Pfam" id="PF09835">
    <property type="entry name" value="DUF2062"/>
    <property type="match status" value="1"/>
</dbReference>
<evidence type="ECO:0000256" key="1">
    <source>
        <dbReference type="SAM" id="Phobius"/>
    </source>
</evidence>
<feature type="transmembrane region" description="Helical" evidence="1">
    <location>
        <begin position="64"/>
        <end position="86"/>
    </location>
</feature>
<keyword evidence="4" id="KW-1185">Reference proteome</keyword>
<dbReference type="PANTHER" id="PTHR40547">
    <property type="entry name" value="SLL0298 PROTEIN"/>
    <property type="match status" value="1"/>
</dbReference>
<dbReference type="EMBL" id="VHLG01000001">
    <property type="protein sequence ID" value="TPW33443.1"/>
    <property type="molecule type" value="Genomic_DNA"/>
</dbReference>
<keyword evidence="1" id="KW-1133">Transmembrane helix</keyword>
<protein>
    <submittedName>
        <fullName evidence="3">DUF2062 domain-containing protein</fullName>
    </submittedName>
</protein>